<dbReference type="EMBL" id="DVHN01000169">
    <property type="protein sequence ID" value="HIR89681.1"/>
    <property type="molecule type" value="Genomic_DNA"/>
</dbReference>
<dbReference type="PANTHER" id="PTHR24347">
    <property type="entry name" value="SERINE/THREONINE-PROTEIN KINASE"/>
    <property type="match status" value="1"/>
</dbReference>
<dbReference type="InterPro" id="IPR019734">
    <property type="entry name" value="TPR_rpt"/>
</dbReference>
<feature type="repeat" description="TPR" evidence="1">
    <location>
        <begin position="905"/>
        <end position="938"/>
    </location>
</feature>
<dbReference type="InterPro" id="IPR011990">
    <property type="entry name" value="TPR-like_helical_dom_sf"/>
</dbReference>
<dbReference type="GO" id="GO:0005524">
    <property type="term" value="F:ATP binding"/>
    <property type="evidence" value="ECO:0007669"/>
    <property type="project" value="InterPro"/>
</dbReference>
<dbReference type="InterPro" id="IPR011009">
    <property type="entry name" value="Kinase-like_dom_sf"/>
</dbReference>
<reference evidence="3" key="2">
    <citation type="journal article" date="2021" name="PeerJ">
        <title>Extensive microbial diversity within the chicken gut microbiome revealed by metagenomics and culture.</title>
        <authorList>
            <person name="Gilroy R."/>
            <person name="Ravi A."/>
            <person name="Getino M."/>
            <person name="Pursley I."/>
            <person name="Horton D.L."/>
            <person name="Alikhan N.F."/>
            <person name="Baker D."/>
            <person name="Gharbi K."/>
            <person name="Hall N."/>
            <person name="Watson M."/>
            <person name="Adriaenssens E.M."/>
            <person name="Foster-Nyarko E."/>
            <person name="Jarju S."/>
            <person name="Secka A."/>
            <person name="Antonio M."/>
            <person name="Oren A."/>
            <person name="Chaudhuri R.R."/>
            <person name="La Ragione R."/>
            <person name="Hildebrand F."/>
            <person name="Pallen M.J."/>
        </authorList>
    </citation>
    <scope>NUCLEOTIDE SEQUENCE</scope>
    <source>
        <strain evidence="3">ChiW13-3771</strain>
    </source>
</reference>
<dbReference type="PROSITE" id="PS50011">
    <property type="entry name" value="PROTEIN_KINASE_DOM"/>
    <property type="match status" value="1"/>
</dbReference>
<dbReference type="Gene3D" id="3.40.50.300">
    <property type="entry name" value="P-loop containing nucleotide triphosphate hydrolases"/>
    <property type="match status" value="1"/>
</dbReference>
<feature type="domain" description="Protein kinase" evidence="2">
    <location>
        <begin position="30"/>
        <end position="312"/>
    </location>
</feature>
<gene>
    <name evidence="3" type="ORF">IAC96_12110</name>
</gene>
<reference evidence="3" key="1">
    <citation type="submission" date="2020-10" db="EMBL/GenBank/DDBJ databases">
        <authorList>
            <person name="Gilroy R."/>
        </authorList>
    </citation>
    <scope>NUCLEOTIDE SEQUENCE</scope>
    <source>
        <strain evidence="3">ChiW13-3771</strain>
    </source>
</reference>
<dbReference type="Gene3D" id="1.25.40.10">
    <property type="entry name" value="Tetratricopeptide repeat domain"/>
    <property type="match status" value="2"/>
</dbReference>
<dbReference type="SUPFAM" id="SSF48452">
    <property type="entry name" value="TPR-like"/>
    <property type="match status" value="1"/>
</dbReference>
<dbReference type="InterPro" id="IPR008271">
    <property type="entry name" value="Ser/Thr_kinase_AS"/>
</dbReference>
<dbReference type="Pfam" id="PF13181">
    <property type="entry name" value="TPR_8"/>
    <property type="match status" value="1"/>
</dbReference>
<keyword evidence="1" id="KW-0802">TPR repeat</keyword>
<dbReference type="SMART" id="SM00028">
    <property type="entry name" value="TPR"/>
    <property type="match status" value="5"/>
</dbReference>
<dbReference type="GO" id="GO:0043531">
    <property type="term" value="F:ADP binding"/>
    <property type="evidence" value="ECO:0007669"/>
    <property type="project" value="InterPro"/>
</dbReference>
<feature type="non-terminal residue" evidence="3">
    <location>
        <position position="1384"/>
    </location>
</feature>
<dbReference type="InterPro" id="IPR000719">
    <property type="entry name" value="Prot_kinase_dom"/>
</dbReference>
<accession>A0A9D1EGM8</accession>
<dbReference type="SUPFAM" id="SSF52540">
    <property type="entry name" value="P-loop containing nucleoside triphosphate hydrolases"/>
    <property type="match status" value="1"/>
</dbReference>
<dbReference type="PROSITE" id="PS00108">
    <property type="entry name" value="PROTEIN_KINASE_ST"/>
    <property type="match status" value="1"/>
</dbReference>
<dbReference type="InterPro" id="IPR027417">
    <property type="entry name" value="P-loop_NTPase"/>
</dbReference>
<evidence type="ECO:0000259" key="2">
    <source>
        <dbReference type="PROSITE" id="PS50011"/>
    </source>
</evidence>
<evidence type="ECO:0000313" key="3">
    <source>
        <dbReference type="EMBL" id="HIR89681.1"/>
    </source>
</evidence>
<evidence type="ECO:0000313" key="4">
    <source>
        <dbReference type="Proteomes" id="UP000824201"/>
    </source>
</evidence>
<dbReference type="Gene3D" id="1.10.510.10">
    <property type="entry name" value="Transferase(Phosphotransferase) domain 1"/>
    <property type="match status" value="1"/>
</dbReference>
<dbReference type="SMART" id="SM00220">
    <property type="entry name" value="S_TKc"/>
    <property type="match status" value="1"/>
</dbReference>
<dbReference type="Pfam" id="PF00069">
    <property type="entry name" value="Pkinase"/>
    <property type="match status" value="1"/>
</dbReference>
<dbReference type="SUPFAM" id="SSF56112">
    <property type="entry name" value="Protein kinase-like (PK-like)"/>
    <property type="match status" value="1"/>
</dbReference>
<dbReference type="InterPro" id="IPR002182">
    <property type="entry name" value="NB-ARC"/>
</dbReference>
<name>A0A9D1EGM8_9FIRM</name>
<dbReference type="Pfam" id="PF00931">
    <property type="entry name" value="NB-ARC"/>
    <property type="match status" value="1"/>
</dbReference>
<dbReference type="Proteomes" id="UP000824201">
    <property type="component" value="Unassembled WGS sequence"/>
</dbReference>
<dbReference type="CDD" id="cd00009">
    <property type="entry name" value="AAA"/>
    <property type="match status" value="1"/>
</dbReference>
<protein>
    <submittedName>
        <fullName evidence="3">Tetratricopeptide repeat protein</fullName>
    </submittedName>
</protein>
<comment type="caution">
    <text evidence="3">The sequence shown here is derived from an EMBL/GenBank/DDBJ whole genome shotgun (WGS) entry which is preliminary data.</text>
</comment>
<dbReference type="GO" id="GO:0004672">
    <property type="term" value="F:protein kinase activity"/>
    <property type="evidence" value="ECO:0007669"/>
    <property type="project" value="InterPro"/>
</dbReference>
<evidence type="ECO:0000256" key="1">
    <source>
        <dbReference type="PROSITE-ProRule" id="PRU00339"/>
    </source>
</evidence>
<dbReference type="PROSITE" id="PS50005">
    <property type="entry name" value="TPR"/>
    <property type="match status" value="1"/>
</dbReference>
<organism evidence="3 4">
    <name type="scientific">Candidatus Fimimorpha faecalis</name>
    <dbReference type="NCBI Taxonomy" id="2840824"/>
    <lineage>
        <taxon>Bacteria</taxon>
        <taxon>Bacillati</taxon>
        <taxon>Bacillota</taxon>
        <taxon>Clostridia</taxon>
        <taxon>Eubacteriales</taxon>
        <taxon>Candidatus Fimimorpha</taxon>
    </lineage>
</organism>
<proteinExistence type="predicted"/>
<sequence>MNRRYEKQPLKEGKLVLYIDQDCKKIEAIYYIQKIIGQGRSCLVYDASYIDNIGLEHKVRIKECYPDGIDIVRDKNGNLCVEERNQNRFSDKKKRFEEAYKLNVKIQESEDLINSTSKVRQLYYANHTIYFIFEYNMGINYEEYEEKSLESLITRIKTLCSIIEKYHNQGYLHLDIKPSNIFVLPETKENVMLFDFDSVVKIEDIKENKIERISYTEDFAALEQRTGKMKRIGKETDIYSIGAVLFYKMFGRVSDAMDREYGTDYDFCEIKEKYPELTPDFFEKLGEFFNKTLSANISNRYKQMRDVINSLTELQELCSEKRLFIESNFTYDTNSFIGREEEIDEIKQKLQSANIIFLYGIGGIGKTELAKKVTYEYMEQERKATVLFISYQNNIVDSVCSDNVEIQNLTYSDKESNEELFKRKLKIMKNLLTKKDLIIIDNFDVEFDEHLEDLFECKCKFLVTTRFDFRDTYYCIKVSPFRKIETVFELFQQYNQYEYNEEEKEVLRDIFELVDRHTMTVELIAKNMRISSIDPLELREKLFTNDGITASGDIGIRFRKDRKTTKQSVEQHLKIIFDLSSFSEKELLLIRSLSLFGITKIKKALFLEWFDMNLSNDMENLIRNGWIQERESDLKISLHQVILDLVYNNLNPSSENCVEVTKAMLNYAAQKEFESYIKKQNRDQLCSIFLERITGESRLLVQFLNQYCENIKNKYEIIEEVIKICGKNNWNDILCDSYKLRGKFFLDNFWDYMESKEEQRKMINEIINSFNNGVKTIYRMNLSKEETADNMLKFAIACNSLCRDWNGSFSFEKEIIKELHYYVEKIYLQCEKMYKNIVVSDDKLKYLYKHLTEFYKIDPFSVEVWNELGDYEKFFYYDSLLKQYNDLAEITLPLEEEDPFDSLDSNIYEDAGDYADENKDYHKAIEYYHKALQEDQYSIYIRKKLAKTYACIGDLAKSIEIYGQIIEIEEDNEYANLGEEYIELGELFLLNGNKQSAMKMYQLCLTYEKNKINEDNEESVVELLFYSMYQLYKFSEQYSSQEDWKELVLFYQSYKKTLKDSRYAIEFRQNFIEQLIKDENYQQAMEELVLLISYYSITLNSLDTEKLEKFLDKMLQLGDRIKSKELLILIQNERADLEKEKTKNENYEYALELCLKSEKIIQEDKSVESWIKMKTMKCLADIYSNLFEYEKSEEYYEKCNYFCIAEHDEINKSFDEKIEIWKEAIEDYKRIENYEGAIKCYERSRDLWEQLRIENLEEWAYTGGVDYWDYKEDYIRCLFQVFRYKEAEVEIKRLINFVREEYMEEVSDWELDSFFDIVQDGYYKCGILDKVKEYIKRRIYIYLFHDFFIDALFVKEERIESCFEQIMEFDISEGIDEILERMED</sequence>